<name>A0ABV8MRN3_9NEIS</name>
<dbReference type="InterPro" id="IPR000160">
    <property type="entry name" value="GGDEF_dom"/>
</dbReference>
<dbReference type="InterPro" id="IPR029787">
    <property type="entry name" value="Nucleotide_cyclase"/>
</dbReference>
<feature type="coiled-coil region" evidence="3">
    <location>
        <begin position="122"/>
        <end position="149"/>
    </location>
</feature>
<dbReference type="PROSITE" id="PS50887">
    <property type="entry name" value="GGDEF"/>
    <property type="match status" value="1"/>
</dbReference>
<evidence type="ECO:0000313" key="5">
    <source>
        <dbReference type="EMBL" id="MFC4160877.1"/>
    </source>
</evidence>
<dbReference type="Pfam" id="PF00990">
    <property type="entry name" value="GGDEF"/>
    <property type="match status" value="1"/>
</dbReference>
<gene>
    <name evidence="5" type="ORF">ACFOW7_16175</name>
</gene>
<organism evidence="5 6">
    <name type="scientific">Chitinimonas lacunae</name>
    <dbReference type="NCBI Taxonomy" id="1963018"/>
    <lineage>
        <taxon>Bacteria</taxon>
        <taxon>Pseudomonadati</taxon>
        <taxon>Pseudomonadota</taxon>
        <taxon>Betaproteobacteria</taxon>
        <taxon>Neisseriales</taxon>
        <taxon>Chitinibacteraceae</taxon>
        <taxon>Chitinimonas</taxon>
    </lineage>
</organism>
<evidence type="ECO:0000259" key="4">
    <source>
        <dbReference type="PROSITE" id="PS50887"/>
    </source>
</evidence>
<dbReference type="NCBIfam" id="TIGR00254">
    <property type="entry name" value="GGDEF"/>
    <property type="match status" value="1"/>
</dbReference>
<evidence type="ECO:0000313" key="6">
    <source>
        <dbReference type="Proteomes" id="UP001595791"/>
    </source>
</evidence>
<dbReference type="EC" id="2.7.7.65" evidence="1"/>
<dbReference type="RefSeq" id="WP_378166181.1">
    <property type="nucleotide sequence ID" value="NZ_JBHSBU010000001.1"/>
</dbReference>
<dbReference type="CDD" id="cd01949">
    <property type="entry name" value="GGDEF"/>
    <property type="match status" value="1"/>
</dbReference>
<evidence type="ECO:0000256" key="2">
    <source>
        <dbReference type="ARBA" id="ARBA00034247"/>
    </source>
</evidence>
<dbReference type="SUPFAM" id="SSF55073">
    <property type="entry name" value="Nucleotide cyclase"/>
    <property type="match status" value="1"/>
</dbReference>
<feature type="domain" description="GGDEF" evidence="4">
    <location>
        <begin position="180"/>
        <end position="311"/>
    </location>
</feature>
<dbReference type="Proteomes" id="UP001595791">
    <property type="component" value="Unassembled WGS sequence"/>
</dbReference>
<dbReference type="InterPro" id="IPR043128">
    <property type="entry name" value="Rev_trsase/Diguanyl_cyclase"/>
</dbReference>
<reference evidence="6" key="1">
    <citation type="journal article" date="2019" name="Int. J. Syst. Evol. Microbiol.">
        <title>The Global Catalogue of Microorganisms (GCM) 10K type strain sequencing project: providing services to taxonomists for standard genome sequencing and annotation.</title>
        <authorList>
            <consortium name="The Broad Institute Genomics Platform"/>
            <consortium name="The Broad Institute Genome Sequencing Center for Infectious Disease"/>
            <person name="Wu L."/>
            <person name="Ma J."/>
        </authorList>
    </citation>
    <scope>NUCLEOTIDE SEQUENCE [LARGE SCALE GENOMIC DNA]</scope>
    <source>
        <strain evidence="6">LMG 29894</strain>
    </source>
</reference>
<dbReference type="SMART" id="SM00267">
    <property type="entry name" value="GGDEF"/>
    <property type="match status" value="1"/>
</dbReference>
<keyword evidence="3" id="KW-0175">Coiled coil</keyword>
<dbReference type="PANTHER" id="PTHR45138:SF9">
    <property type="entry name" value="DIGUANYLATE CYCLASE DGCM-RELATED"/>
    <property type="match status" value="1"/>
</dbReference>
<dbReference type="InterPro" id="IPR050469">
    <property type="entry name" value="Diguanylate_Cyclase"/>
</dbReference>
<proteinExistence type="predicted"/>
<dbReference type="Gene3D" id="3.30.70.270">
    <property type="match status" value="1"/>
</dbReference>
<protein>
    <recommendedName>
        <fullName evidence="1">diguanylate cyclase</fullName>
        <ecNumber evidence="1">2.7.7.65</ecNumber>
    </recommendedName>
</protein>
<keyword evidence="6" id="KW-1185">Reference proteome</keyword>
<evidence type="ECO:0000256" key="1">
    <source>
        <dbReference type="ARBA" id="ARBA00012528"/>
    </source>
</evidence>
<comment type="catalytic activity">
    <reaction evidence="2">
        <text>2 GTP = 3',3'-c-di-GMP + 2 diphosphate</text>
        <dbReference type="Rhea" id="RHEA:24898"/>
        <dbReference type="ChEBI" id="CHEBI:33019"/>
        <dbReference type="ChEBI" id="CHEBI:37565"/>
        <dbReference type="ChEBI" id="CHEBI:58805"/>
        <dbReference type="EC" id="2.7.7.65"/>
    </reaction>
</comment>
<dbReference type="EMBL" id="JBHSBU010000001">
    <property type="protein sequence ID" value="MFC4160877.1"/>
    <property type="molecule type" value="Genomic_DNA"/>
</dbReference>
<dbReference type="PANTHER" id="PTHR45138">
    <property type="entry name" value="REGULATORY COMPONENTS OF SENSORY TRANSDUCTION SYSTEM"/>
    <property type="match status" value="1"/>
</dbReference>
<evidence type="ECO:0000256" key="3">
    <source>
        <dbReference type="SAM" id="Coils"/>
    </source>
</evidence>
<accession>A0ABV8MRN3</accession>
<comment type="caution">
    <text evidence="5">The sequence shown here is derived from an EMBL/GenBank/DDBJ whole genome shotgun (WGS) entry which is preliminary data.</text>
</comment>
<sequence length="311" mass="34844">MSSSPTLTPTDIARIALKRLAELGLPPTPDNYGRFYNAVATIKTPQDKTDVELRNAYAILFQIAEVVDEVSETADQLLLGLDLGSRHIHDSLLILRSGPAASGLEQLVNSLIGSTDQVYRTVSASQRDLQELRDAIERIQSDLDVNRQTMERDPLTGALNRQGMEQLLNREVKRSHRTATSLCLAMIDLDDFKQVNDRWGHLVGDHVLIHFVRVAKAVLRETDLLVRYGGEEFLLLLPDTDLNGAHFLIDRLRQVNLRTPFHHDDQTIEVRFSTGLAQLRPDENGHGLLVRADAAMYQAKMNGRDQVVLAN</sequence>